<comment type="caution">
    <text evidence="1">The sequence shown here is derived from an EMBL/GenBank/DDBJ whole genome shotgun (WGS) entry which is preliminary data.</text>
</comment>
<dbReference type="AlphaFoldDB" id="A0A8T4L1P2"/>
<proteinExistence type="predicted"/>
<evidence type="ECO:0000313" key="2">
    <source>
        <dbReference type="Proteomes" id="UP000675968"/>
    </source>
</evidence>
<protein>
    <submittedName>
        <fullName evidence="1">Uncharacterized protein</fullName>
    </submittedName>
</protein>
<dbReference type="Proteomes" id="UP000675968">
    <property type="component" value="Unassembled WGS sequence"/>
</dbReference>
<evidence type="ECO:0000313" key="1">
    <source>
        <dbReference type="EMBL" id="MBS3061183.1"/>
    </source>
</evidence>
<reference evidence="1" key="1">
    <citation type="submission" date="2021-03" db="EMBL/GenBank/DDBJ databases">
        <authorList>
            <person name="Jaffe A."/>
        </authorList>
    </citation>
    <scope>NUCLEOTIDE SEQUENCE</scope>
    <source>
        <strain evidence="1">RIFCSPLOWO2_01_FULL_AR10_48_17</strain>
    </source>
</reference>
<dbReference type="EMBL" id="JAGVWC010000008">
    <property type="protein sequence ID" value="MBS3061183.1"/>
    <property type="molecule type" value="Genomic_DNA"/>
</dbReference>
<sequence length="377" mass="40122">MYNMQHKTKILLLLATLVFASVFAATPSPGHNLNELSPTNCPAGQFLINIGAGIGTAGYACQTPAASYWQANGPSIYYNTGYIGIGINAPQSKLDIQNGGILVRGYNLPVGGVPMLAMGYNTALDRAQIMSVNSNVIGKQLDISGYPLIFRSSHTGNEQVRINTDGKVGIGVDAPTEKLDVAGKIKGTELCIGNVCKDAWPSESSGTITQVTVGSGMTGGGSSGSVSVRLSDCPAGQVLKSCGNNCWQCQADNVGNVTIDSSWLVNNAPQGTLCGSYKIQAYYYWTNLPECGYKSFNSVFDRQLLTSCAGHNIVSGNSVWFSEIQQCGLFGCTPYYCTMNFTADCPAGYAPKMIAYEHVDPPFVDPIFSAFYSCIKQ</sequence>
<name>A0A8T4L1P2_9ARCH</name>
<accession>A0A8T4L1P2</accession>
<organism evidence="1 2">
    <name type="scientific">Candidatus Iainarchaeum sp</name>
    <dbReference type="NCBI Taxonomy" id="3101447"/>
    <lineage>
        <taxon>Archaea</taxon>
        <taxon>Candidatus Iainarchaeota</taxon>
        <taxon>Candidatus Iainarchaeia</taxon>
        <taxon>Candidatus Iainarchaeales</taxon>
        <taxon>Candidatus Iainarchaeaceae</taxon>
        <taxon>Candidatus Iainarchaeum</taxon>
    </lineage>
</organism>
<gene>
    <name evidence="1" type="ORF">J4215_01210</name>
</gene>
<reference evidence="1" key="2">
    <citation type="submission" date="2021-05" db="EMBL/GenBank/DDBJ databases">
        <title>Protein family content uncovers lineage relationships and bacterial pathway maintenance mechanisms in DPANN archaea.</title>
        <authorList>
            <person name="Castelle C.J."/>
            <person name="Meheust R."/>
            <person name="Jaffe A.L."/>
            <person name="Seitz K."/>
            <person name="Gong X."/>
            <person name="Baker B.J."/>
            <person name="Banfield J.F."/>
        </authorList>
    </citation>
    <scope>NUCLEOTIDE SEQUENCE</scope>
    <source>
        <strain evidence="1">RIFCSPLOWO2_01_FULL_AR10_48_17</strain>
    </source>
</reference>